<dbReference type="GO" id="GO:0003700">
    <property type="term" value="F:DNA-binding transcription factor activity"/>
    <property type="evidence" value="ECO:0007669"/>
    <property type="project" value="TreeGrafter"/>
</dbReference>
<dbReference type="PANTHER" id="PTHR30136:SF35">
    <property type="entry name" value="HTH-TYPE TRANSCRIPTIONAL REGULATOR RV1719"/>
    <property type="match status" value="1"/>
</dbReference>
<evidence type="ECO:0000259" key="8">
    <source>
        <dbReference type="PROSITE" id="PS51078"/>
    </source>
</evidence>
<dbReference type="Gene3D" id="3.30.450.40">
    <property type="match status" value="1"/>
</dbReference>
<evidence type="ECO:0000256" key="6">
    <source>
        <dbReference type="ARBA" id="ARBA00070406"/>
    </source>
</evidence>
<dbReference type="PANTHER" id="PTHR30136">
    <property type="entry name" value="HELIX-TURN-HELIX TRANSCRIPTIONAL REGULATOR, ICLR FAMILY"/>
    <property type="match status" value="1"/>
</dbReference>
<dbReference type="PROSITE" id="PS51077">
    <property type="entry name" value="HTH_ICLR"/>
    <property type="match status" value="1"/>
</dbReference>
<dbReference type="GO" id="GO:0045892">
    <property type="term" value="P:negative regulation of DNA-templated transcription"/>
    <property type="evidence" value="ECO:0007669"/>
    <property type="project" value="TreeGrafter"/>
</dbReference>
<evidence type="ECO:0000313" key="10">
    <source>
        <dbReference type="Proteomes" id="UP000240542"/>
    </source>
</evidence>
<evidence type="ECO:0000256" key="4">
    <source>
        <dbReference type="ARBA" id="ARBA00023163"/>
    </source>
</evidence>
<keyword evidence="4" id="KW-0804">Transcription</keyword>
<accession>A0A2P8DHW3</accession>
<keyword evidence="10" id="KW-1185">Reference proteome</keyword>
<dbReference type="FunFam" id="1.10.10.10:FF:000056">
    <property type="entry name" value="IclR family transcriptional regulator"/>
    <property type="match status" value="1"/>
</dbReference>
<keyword evidence="2" id="KW-0805">Transcription regulation</keyword>
<dbReference type="Pfam" id="PF09339">
    <property type="entry name" value="HTH_IclR"/>
    <property type="match status" value="1"/>
</dbReference>
<dbReference type="InterPro" id="IPR029016">
    <property type="entry name" value="GAF-like_dom_sf"/>
</dbReference>
<name>A0A2P8DHW3_9ACTN</name>
<dbReference type="Gene3D" id="1.10.10.10">
    <property type="entry name" value="Winged helix-like DNA-binding domain superfamily/Winged helix DNA-binding domain"/>
    <property type="match status" value="1"/>
</dbReference>
<dbReference type="Proteomes" id="UP000240542">
    <property type="component" value="Unassembled WGS sequence"/>
</dbReference>
<evidence type="ECO:0000256" key="1">
    <source>
        <dbReference type="ARBA" id="ARBA00022798"/>
    </source>
</evidence>
<keyword evidence="3" id="KW-0238">DNA-binding</keyword>
<evidence type="ECO:0000256" key="3">
    <source>
        <dbReference type="ARBA" id="ARBA00023125"/>
    </source>
</evidence>
<reference evidence="9 10" key="1">
    <citation type="submission" date="2018-03" db="EMBL/GenBank/DDBJ databases">
        <title>Genomic Encyclopedia of Archaeal and Bacterial Type Strains, Phase II (KMG-II): from individual species to whole genera.</title>
        <authorList>
            <person name="Goeker M."/>
        </authorList>
    </citation>
    <scope>NUCLEOTIDE SEQUENCE [LARGE SCALE GENOMIC DNA]</scope>
    <source>
        <strain evidence="9 10">DSM 45312</strain>
    </source>
</reference>
<comment type="caution">
    <text evidence="9">The sequence shown here is derived from an EMBL/GenBank/DDBJ whole genome shotgun (WGS) entry which is preliminary data.</text>
</comment>
<evidence type="ECO:0000256" key="2">
    <source>
        <dbReference type="ARBA" id="ARBA00023015"/>
    </source>
</evidence>
<dbReference type="SUPFAM" id="SSF55781">
    <property type="entry name" value="GAF domain-like"/>
    <property type="match status" value="1"/>
</dbReference>
<dbReference type="InterPro" id="IPR011991">
    <property type="entry name" value="ArsR-like_HTH"/>
</dbReference>
<dbReference type="InterPro" id="IPR036388">
    <property type="entry name" value="WH-like_DNA-bd_sf"/>
</dbReference>
<feature type="domain" description="IclR-ED" evidence="8">
    <location>
        <begin position="85"/>
        <end position="267"/>
    </location>
</feature>
<dbReference type="SUPFAM" id="SSF46785">
    <property type="entry name" value="Winged helix' DNA-binding domain"/>
    <property type="match status" value="1"/>
</dbReference>
<dbReference type="PROSITE" id="PS51078">
    <property type="entry name" value="ICLR_ED"/>
    <property type="match status" value="1"/>
</dbReference>
<dbReference type="Pfam" id="PF01614">
    <property type="entry name" value="IclR_C"/>
    <property type="match status" value="1"/>
</dbReference>
<dbReference type="CDD" id="cd00090">
    <property type="entry name" value="HTH_ARSR"/>
    <property type="match status" value="1"/>
</dbReference>
<keyword evidence="1" id="KW-0319">Glycerol metabolism</keyword>
<dbReference type="InterPro" id="IPR014757">
    <property type="entry name" value="Tscrpt_reg_IclR_C"/>
</dbReference>
<dbReference type="SMART" id="SM00346">
    <property type="entry name" value="HTH_ICLR"/>
    <property type="match status" value="1"/>
</dbReference>
<comment type="function">
    <text evidence="5">May be an activator protein for the gylABX operon.</text>
</comment>
<dbReference type="AlphaFoldDB" id="A0A2P8DHW3"/>
<evidence type="ECO:0000256" key="5">
    <source>
        <dbReference type="ARBA" id="ARBA00058938"/>
    </source>
</evidence>
<dbReference type="GO" id="GO:0006071">
    <property type="term" value="P:glycerol metabolic process"/>
    <property type="evidence" value="ECO:0007669"/>
    <property type="project" value="UniProtKB-KW"/>
</dbReference>
<dbReference type="InterPro" id="IPR050707">
    <property type="entry name" value="HTH_MetabolicPath_Reg"/>
</dbReference>
<protein>
    <recommendedName>
        <fullName evidence="6">Glycerol operon regulatory protein</fullName>
    </recommendedName>
</protein>
<gene>
    <name evidence="9" type="ORF">CLV63_110107</name>
</gene>
<dbReference type="InterPro" id="IPR005471">
    <property type="entry name" value="Tscrpt_reg_IclR_N"/>
</dbReference>
<proteinExistence type="predicted"/>
<dbReference type="GO" id="GO:0003677">
    <property type="term" value="F:DNA binding"/>
    <property type="evidence" value="ECO:0007669"/>
    <property type="project" value="UniProtKB-KW"/>
</dbReference>
<evidence type="ECO:0000259" key="7">
    <source>
        <dbReference type="PROSITE" id="PS51077"/>
    </source>
</evidence>
<dbReference type="InterPro" id="IPR036390">
    <property type="entry name" value="WH_DNA-bd_sf"/>
</dbReference>
<sequence>MRAPAGTNPQWTRKGERALSIVPAATRALRLLRFLAAQQGPVSAAAIARDLGLPRSSVYQLLEAMADEGFVTRLPEERRWGLGVAAFEIGSAYLRHDPLERLAGPLLTVLAEQTGATAHLGVLHGADTLYLLKEQPRYAPTLVTGVGVRLPAHLTASGRAILAQLPRAQVRALYPARTGFVDRTGRGPASPTQLRELLDVERRRGWSSEDQQVTEGFASVAAAAFDHTARPVAAIGLTVPGERPVTPAALASRVRDSAAELTRRLNGRAPG</sequence>
<dbReference type="EMBL" id="PYGA01000010">
    <property type="protein sequence ID" value="PSK96810.1"/>
    <property type="molecule type" value="Genomic_DNA"/>
</dbReference>
<feature type="domain" description="HTH iclR-type" evidence="7">
    <location>
        <begin position="22"/>
        <end position="84"/>
    </location>
</feature>
<organism evidence="9 10">
    <name type="scientific">Murinocardiopsis flavida</name>
    <dbReference type="NCBI Taxonomy" id="645275"/>
    <lineage>
        <taxon>Bacteria</taxon>
        <taxon>Bacillati</taxon>
        <taxon>Actinomycetota</taxon>
        <taxon>Actinomycetes</taxon>
        <taxon>Streptosporangiales</taxon>
        <taxon>Nocardiopsidaceae</taxon>
        <taxon>Murinocardiopsis</taxon>
    </lineage>
</organism>
<evidence type="ECO:0000313" key="9">
    <source>
        <dbReference type="EMBL" id="PSK96810.1"/>
    </source>
</evidence>